<keyword evidence="1" id="KW-1133">Transmembrane helix</keyword>
<keyword evidence="1" id="KW-0812">Transmembrane</keyword>
<evidence type="ECO:0000256" key="1">
    <source>
        <dbReference type="SAM" id="Phobius"/>
    </source>
</evidence>
<proteinExistence type="predicted"/>
<dbReference type="EMBL" id="DSXR01000092">
    <property type="protein sequence ID" value="HGS87807.1"/>
    <property type="molecule type" value="Genomic_DNA"/>
</dbReference>
<keyword evidence="1" id="KW-0472">Membrane</keyword>
<organism evidence="2">
    <name type="scientific">Bellilinea caldifistulae</name>
    <dbReference type="NCBI Taxonomy" id="360411"/>
    <lineage>
        <taxon>Bacteria</taxon>
        <taxon>Bacillati</taxon>
        <taxon>Chloroflexota</taxon>
        <taxon>Anaerolineae</taxon>
        <taxon>Anaerolineales</taxon>
        <taxon>Anaerolineaceae</taxon>
        <taxon>Bellilinea</taxon>
    </lineage>
</organism>
<dbReference type="AlphaFoldDB" id="A0A7C4Q2F6"/>
<protein>
    <submittedName>
        <fullName evidence="2">Uncharacterized protein</fullName>
    </submittedName>
</protein>
<sequence length="77" mass="8432">MSDQTSFSRLTLRLILTLIIAAIFTTTPLVLLFAPSQPVSSSNLPAIQSSWQADYRAESVPPVFAPLRLPDFNSTLP</sequence>
<accession>A0A7C4Q2F6</accession>
<name>A0A7C4Q2F6_9CHLR</name>
<reference evidence="2" key="1">
    <citation type="journal article" date="2020" name="mSystems">
        <title>Genome- and Community-Level Interaction Insights into Carbon Utilization and Element Cycling Functions of Hydrothermarchaeota in Hydrothermal Sediment.</title>
        <authorList>
            <person name="Zhou Z."/>
            <person name="Liu Y."/>
            <person name="Xu W."/>
            <person name="Pan J."/>
            <person name="Luo Z.H."/>
            <person name="Li M."/>
        </authorList>
    </citation>
    <scope>NUCLEOTIDE SEQUENCE [LARGE SCALE GENOMIC DNA]</scope>
    <source>
        <strain evidence="2">SpSt-556</strain>
    </source>
</reference>
<feature type="transmembrane region" description="Helical" evidence="1">
    <location>
        <begin position="12"/>
        <end position="34"/>
    </location>
</feature>
<evidence type="ECO:0000313" key="2">
    <source>
        <dbReference type="EMBL" id="HGS87807.1"/>
    </source>
</evidence>
<comment type="caution">
    <text evidence="2">The sequence shown here is derived from an EMBL/GenBank/DDBJ whole genome shotgun (WGS) entry which is preliminary data.</text>
</comment>
<gene>
    <name evidence="2" type="ORF">ENT17_09330</name>
</gene>